<protein>
    <recommendedName>
        <fullName evidence="17">High-affinity choline transporter 1</fullName>
    </recommendedName>
</protein>
<gene>
    <name evidence="15" type="ORF">HCN44_003225</name>
</gene>
<dbReference type="Proteomes" id="UP000639338">
    <property type="component" value="Unassembled WGS sequence"/>
</dbReference>
<evidence type="ECO:0000256" key="9">
    <source>
        <dbReference type="ARBA" id="ARBA00023065"/>
    </source>
</evidence>
<dbReference type="CDD" id="cd11474">
    <property type="entry name" value="SLC5sbd_CHT"/>
    <property type="match status" value="1"/>
</dbReference>
<keyword evidence="4 14" id="KW-0812">Transmembrane</keyword>
<keyword evidence="11" id="KW-0325">Glycoprotein</keyword>
<feature type="transmembrane region" description="Helical" evidence="14">
    <location>
        <begin position="45"/>
        <end position="66"/>
    </location>
</feature>
<organism evidence="15 16">
    <name type="scientific">Aphidius gifuensis</name>
    <name type="common">Parasitoid wasp</name>
    <dbReference type="NCBI Taxonomy" id="684658"/>
    <lineage>
        <taxon>Eukaryota</taxon>
        <taxon>Metazoa</taxon>
        <taxon>Ecdysozoa</taxon>
        <taxon>Arthropoda</taxon>
        <taxon>Hexapoda</taxon>
        <taxon>Insecta</taxon>
        <taxon>Pterygota</taxon>
        <taxon>Neoptera</taxon>
        <taxon>Endopterygota</taxon>
        <taxon>Hymenoptera</taxon>
        <taxon>Apocrita</taxon>
        <taxon>Ichneumonoidea</taxon>
        <taxon>Braconidae</taxon>
        <taxon>Aphidiinae</taxon>
        <taxon>Aphidius</taxon>
    </lineage>
</organism>
<evidence type="ECO:0000256" key="3">
    <source>
        <dbReference type="ARBA" id="ARBA00022448"/>
    </source>
</evidence>
<dbReference type="AlphaFoldDB" id="A0A834XI45"/>
<dbReference type="PROSITE" id="PS50283">
    <property type="entry name" value="NA_SOLUT_SYMP_3"/>
    <property type="match status" value="1"/>
</dbReference>
<keyword evidence="6" id="KW-0530">Neurotransmitter biosynthesis</keyword>
<feature type="transmembrane region" description="Helical" evidence="14">
    <location>
        <begin position="86"/>
        <end position="105"/>
    </location>
</feature>
<evidence type="ECO:0000256" key="6">
    <source>
        <dbReference type="ARBA" id="ARBA00022979"/>
    </source>
</evidence>
<feature type="transmembrane region" description="Helical" evidence="14">
    <location>
        <begin position="224"/>
        <end position="243"/>
    </location>
</feature>
<keyword evidence="8" id="KW-0915">Sodium</keyword>
<feature type="transmembrane region" description="Helical" evidence="14">
    <location>
        <begin position="301"/>
        <end position="324"/>
    </location>
</feature>
<feature type="transmembrane region" description="Helical" evidence="14">
    <location>
        <begin position="174"/>
        <end position="192"/>
    </location>
</feature>
<evidence type="ECO:0000256" key="4">
    <source>
        <dbReference type="ARBA" id="ARBA00022692"/>
    </source>
</evidence>
<evidence type="ECO:0000256" key="5">
    <source>
        <dbReference type="ARBA" id="ARBA00022847"/>
    </source>
</evidence>
<dbReference type="GO" id="GO:0005307">
    <property type="term" value="F:choline:sodium symporter activity"/>
    <property type="evidence" value="ECO:0007669"/>
    <property type="project" value="TreeGrafter"/>
</dbReference>
<evidence type="ECO:0000256" key="2">
    <source>
        <dbReference type="ARBA" id="ARBA00006434"/>
    </source>
</evidence>
<evidence type="ECO:0000313" key="15">
    <source>
        <dbReference type="EMBL" id="KAF7987463.1"/>
    </source>
</evidence>
<evidence type="ECO:0000256" key="14">
    <source>
        <dbReference type="SAM" id="Phobius"/>
    </source>
</evidence>
<evidence type="ECO:0000256" key="13">
    <source>
        <dbReference type="RuleBase" id="RU362091"/>
    </source>
</evidence>
<sequence length="636" mass="70762">MAHYRRLPNVNKYDRIQDILSDLNNNNKFGSTPIDLSSSTKMINIAGFLSIVIFYIAILGVGIWAAKKKRSNNNSDEEVMLAGRSIGLFFGIFTMTATWFGGGYINGTAEIIYTKGLVWCQAPFGYALSLVFGGIFFANKMRQQGYMTMLDPLQDAFGERMGGLLFLPALFGEIFWAAGIISALGATISIIIDMEQSHSIIFSAFIAVFHTLFGGSYAVAYTDVIQLACIFIGLWLCIPFAWMNTKVHPLNSLEIDWIGTIQPKEYWTYIDNALLLIFGGIPWQIYFQHILSSKTSIQAQLLSYIAAFFCIIMAIPAVLIGAIAKSTAWNETNYVGSWPIENNQTSIILPMVLQNLTPNVISFFGLGAVSAAVMSSADSCMLSASSMFARNIYKLIFRQRATEMEIIWVIRVGICIVGMSSTIIALKIQSVYGLWSLCSDLVYVILFPQLLMVVYFKNYCNTYGSLSAYIIAFVIRLSGGENIIGLPAYIHYPGYDKINNIQLFPYKTMAMLISLLTLIVISYWTNNIFINGKLSPYYDVFRCVINIPENVQIVGYNPADKDEQMAVLAGGVGKIYGSKNKANGCVDKKTLEPDNDMKSDTIELISNDCYDGNDDFLESSNNQYLSSCKTQLNTVF</sequence>
<comment type="caution">
    <text evidence="15">The sequence shown here is derived from an EMBL/GenBank/DDBJ whole genome shotgun (WGS) entry which is preliminary data.</text>
</comment>
<dbReference type="PANTHER" id="PTHR45897:SF4">
    <property type="entry name" value="HIGH-AFFINITY CHOLINE TRANSPORTER 1"/>
    <property type="match status" value="1"/>
</dbReference>
<feature type="transmembrane region" description="Helical" evidence="14">
    <location>
        <begin position="504"/>
        <end position="524"/>
    </location>
</feature>
<feature type="transmembrane region" description="Helical" evidence="14">
    <location>
        <begin position="468"/>
        <end position="492"/>
    </location>
</feature>
<comment type="similarity">
    <text evidence="2 13">Belongs to the sodium:solute symporter (SSF) (TC 2.A.21) family.</text>
</comment>
<evidence type="ECO:0000256" key="8">
    <source>
        <dbReference type="ARBA" id="ARBA00023053"/>
    </source>
</evidence>
<evidence type="ECO:0000313" key="16">
    <source>
        <dbReference type="Proteomes" id="UP000639338"/>
    </source>
</evidence>
<keyword evidence="7 14" id="KW-1133">Transmembrane helix</keyword>
<accession>A0A834XI45</accession>
<keyword evidence="3" id="KW-0813">Transport</keyword>
<proteinExistence type="inferred from homology"/>
<feature type="transmembrane region" description="Helical" evidence="14">
    <location>
        <begin position="199"/>
        <end position="218"/>
    </location>
</feature>
<keyword evidence="10 14" id="KW-0472">Membrane</keyword>
<keyword evidence="5" id="KW-0769">Symport</keyword>
<dbReference type="Pfam" id="PF00474">
    <property type="entry name" value="SSF"/>
    <property type="match status" value="1"/>
</dbReference>
<evidence type="ECO:0008006" key="17">
    <source>
        <dbReference type="Google" id="ProtNLM"/>
    </source>
</evidence>
<keyword evidence="12" id="KW-0739">Sodium transport</keyword>
<evidence type="ECO:0000256" key="1">
    <source>
        <dbReference type="ARBA" id="ARBA00004141"/>
    </source>
</evidence>
<dbReference type="EMBL" id="JACMRX010000006">
    <property type="protein sequence ID" value="KAF7987463.1"/>
    <property type="molecule type" value="Genomic_DNA"/>
</dbReference>
<evidence type="ECO:0000256" key="7">
    <source>
        <dbReference type="ARBA" id="ARBA00022989"/>
    </source>
</evidence>
<keyword evidence="9" id="KW-0406">Ion transport</keyword>
<feature type="transmembrane region" description="Helical" evidence="14">
    <location>
        <begin position="117"/>
        <end position="138"/>
    </location>
</feature>
<dbReference type="GO" id="GO:0008292">
    <property type="term" value="P:acetylcholine biosynthetic process"/>
    <property type="evidence" value="ECO:0007669"/>
    <property type="project" value="TreeGrafter"/>
</dbReference>
<evidence type="ECO:0000256" key="12">
    <source>
        <dbReference type="ARBA" id="ARBA00023201"/>
    </source>
</evidence>
<feature type="transmembrane region" description="Helical" evidence="14">
    <location>
        <begin position="432"/>
        <end position="456"/>
    </location>
</feature>
<evidence type="ECO:0000256" key="11">
    <source>
        <dbReference type="ARBA" id="ARBA00023180"/>
    </source>
</evidence>
<evidence type="ECO:0000256" key="10">
    <source>
        <dbReference type="ARBA" id="ARBA00023136"/>
    </source>
</evidence>
<dbReference type="InterPro" id="IPR001734">
    <property type="entry name" value="Na/solute_symporter"/>
</dbReference>
<dbReference type="PANTHER" id="PTHR45897">
    <property type="entry name" value="HIGH-AFFINITY CHOLINE TRANSPORTER 1"/>
    <property type="match status" value="1"/>
</dbReference>
<dbReference type="Gene3D" id="1.20.1730.10">
    <property type="entry name" value="Sodium/glucose cotransporter"/>
    <property type="match status" value="1"/>
</dbReference>
<name>A0A834XI45_APHGI</name>
<dbReference type="InterPro" id="IPR052244">
    <property type="entry name" value="Choline_transporter"/>
</dbReference>
<comment type="subcellular location">
    <subcellularLocation>
        <location evidence="1">Membrane</location>
        <topology evidence="1">Multi-pass membrane protein</topology>
    </subcellularLocation>
</comment>
<dbReference type="OrthoDB" id="546820at2759"/>
<keyword evidence="16" id="KW-1185">Reference proteome</keyword>
<feature type="transmembrane region" description="Helical" evidence="14">
    <location>
        <begin position="406"/>
        <end position="426"/>
    </location>
</feature>
<dbReference type="GO" id="GO:0005886">
    <property type="term" value="C:plasma membrane"/>
    <property type="evidence" value="ECO:0007669"/>
    <property type="project" value="TreeGrafter"/>
</dbReference>
<dbReference type="FunFam" id="1.20.1730.10:FF:000008">
    <property type="entry name" value="High affinity choline transporter 1"/>
    <property type="match status" value="1"/>
</dbReference>
<reference evidence="15 16" key="1">
    <citation type="submission" date="2020-08" db="EMBL/GenBank/DDBJ databases">
        <title>Aphidius gifuensis genome sequencing and assembly.</title>
        <authorList>
            <person name="Du Z."/>
        </authorList>
    </citation>
    <scope>NUCLEOTIDE SEQUENCE [LARGE SCALE GENOMIC DNA]</scope>
    <source>
        <strain evidence="15">YNYX2018</strain>
        <tissue evidence="15">Adults</tissue>
    </source>
</reference>
<dbReference type="InterPro" id="IPR038377">
    <property type="entry name" value="Na/Glc_symporter_sf"/>
</dbReference>